<dbReference type="InterPro" id="IPR029044">
    <property type="entry name" value="Nucleotide-diphossugar_trans"/>
</dbReference>
<dbReference type="Gene3D" id="3.90.550.10">
    <property type="entry name" value="Spore Coat Polysaccharide Biosynthesis Protein SpsA, Chain A"/>
    <property type="match status" value="1"/>
</dbReference>
<sequence length="279" mass="32216">MKVKEIPVSLFHQAKLSWQSKEALTSNKKQIPVIVSLASIPSRLKIVHLTIRSLLNQDVLPEKIVLWLHEDLKGKIPKKLNSLTSDLFDIKFTDYFSSHRKLVEPLKQYPEKTIITCDDDMMYRKNWLSKLYEAHQKHPDNIVANQTRCITYDESGELLPYKQWKPNESGCENPKLTLPIGAGGTLYPPNTMDQKVFEQDLFLKLAPNADDLWFKIMGLIKGTYSIQADNSGKEPIPIWGSQKVSLKKGNIGMDKNRIQWQALTDHFQLKFENIDRRNQ</sequence>
<gene>
    <name evidence="1" type="ORF">J0X13_02010</name>
</gene>
<dbReference type="Proteomes" id="UP000664163">
    <property type="component" value="Unassembled WGS sequence"/>
</dbReference>
<dbReference type="EMBL" id="JAFLND010000001">
    <property type="protein sequence ID" value="MBO0329302.1"/>
    <property type="molecule type" value="Genomic_DNA"/>
</dbReference>
<accession>A0ABS3ESS8</accession>
<proteinExistence type="predicted"/>
<keyword evidence="2" id="KW-1185">Reference proteome</keyword>
<reference evidence="1 2" key="1">
    <citation type="submission" date="2021-03" db="EMBL/GenBank/DDBJ databases">
        <title>Muricauda sp. CAU 1631 isolated from Incheon.</title>
        <authorList>
            <person name="Kim W."/>
        </authorList>
    </citation>
    <scope>NUCLEOTIDE SEQUENCE [LARGE SCALE GENOMIC DNA]</scope>
    <source>
        <strain evidence="1 2">CAU 1631</strain>
    </source>
</reference>
<evidence type="ECO:0000313" key="2">
    <source>
        <dbReference type="Proteomes" id="UP000664163"/>
    </source>
</evidence>
<name>A0ABS3ESS8_9FLAO</name>
<dbReference type="RefSeq" id="WP_207069810.1">
    <property type="nucleotide sequence ID" value="NZ_JAFLND010000001.1"/>
</dbReference>
<protein>
    <submittedName>
        <fullName evidence="1">Zinc-binding alcohol dehydrogenase</fullName>
    </submittedName>
</protein>
<organism evidence="1 2">
    <name type="scientific">[Muricauda] lutisoli</name>
    <dbReference type="NCBI Taxonomy" id="2816035"/>
    <lineage>
        <taxon>Bacteria</taxon>
        <taxon>Pseudomonadati</taxon>
        <taxon>Bacteroidota</taxon>
        <taxon>Flavobacteriia</taxon>
        <taxon>Flavobacteriales</taxon>
        <taxon>Flavobacteriaceae</taxon>
        <taxon>Allomuricauda</taxon>
    </lineage>
</organism>
<dbReference type="SUPFAM" id="SSF53448">
    <property type="entry name" value="Nucleotide-diphospho-sugar transferases"/>
    <property type="match status" value="1"/>
</dbReference>
<evidence type="ECO:0000313" key="1">
    <source>
        <dbReference type="EMBL" id="MBO0329302.1"/>
    </source>
</evidence>
<comment type="caution">
    <text evidence="1">The sequence shown here is derived from an EMBL/GenBank/DDBJ whole genome shotgun (WGS) entry which is preliminary data.</text>
</comment>